<reference evidence="2" key="1">
    <citation type="journal article" date="2019" name="Int. J. Syst. Evol. Microbiol.">
        <title>The Global Catalogue of Microorganisms (GCM) 10K type strain sequencing project: providing services to taxonomists for standard genome sequencing and annotation.</title>
        <authorList>
            <consortium name="The Broad Institute Genomics Platform"/>
            <consortium name="The Broad Institute Genome Sequencing Center for Infectious Disease"/>
            <person name="Wu L."/>
            <person name="Ma J."/>
        </authorList>
    </citation>
    <scope>NUCLEOTIDE SEQUENCE [LARGE SCALE GENOMIC DNA]</scope>
    <source>
        <strain evidence="2">CCM 7855</strain>
    </source>
</reference>
<name>A0ABQ1V7B9_9NOCA</name>
<organism evidence="1 2">
    <name type="scientific">Williamsia phyllosphaerae</name>
    <dbReference type="NCBI Taxonomy" id="885042"/>
    <lineage>
        <taxon>Bacteria</taxon>
        <taxon>Bacillati</taxon>
        <taxon>Actinomycetota</taxon>
        <taxon>Actinomycetes</taxon>
        <taxon>Mycobacteriales</taxon>
        <taxon>Nocardiaceae</taxon>
        <taxon>Williamsia</taxon>
    </lineage>
</organism>
<proteinExistence type="predicted"/>
<comment type="caution">
    <text evidence="1">The sequence shown here is derived from an EMBL/GenBank/DDBJ whole genome shotgun (WGS) entry which is preliminary data.</text>
</comment>
<evidence type="ECO:0008006" key="3">
    <source>
        <dbReference type="Google" id="ProtNLM"/>
    </source>
</evidence>
<keyword evidence="2" id="KW-1185">Reference proteome</keyword>
<dbReference type="Proteomes" id="UP000632454">
    <property type="component" value="Unassembled WGS sequence"/>
</dbReference>
<evidence type="ECO:0000313" key="2">
    <source>
        <dbReference type="Proteomes" id="UP000632454"/>
    </source>
</evidence>
<dbReference type="EMBL" id="BMCS01000003">
    <property type="protein sequence ID" value="GGF38931.1"/>
    <property type="molecule type" value="Genomic_DNA"/>
</dbReference>
<gene>
    <name evidence="1" type="ORF">GCM10007298_38270</name>
</gene>
<sequence length="57" mass="6272">MNSSPWKVFGPRPLHCWEDNDDSTATCMLFDAHDGPHHFVPDADISVSFAPADEADA</sequence>
<accession>A0ABQ1V7B9</accession>
<evidence type="ECO:0000313" key="1">
    <source>
        <dbReference type="EMBL" id="GGF38931.1"/>
    </source>
</evidence>
<protein>
    <recommendedName>
        <fullName evidence="3">DUF397 domain-containing protein</fullName>
    </recommendedName>
</protein>